<name>A0A9X9MPV9_BLUGR</name>
<reference evidence="1 2" key="1">
    <citation type="submission" date="2018-08" db="EMBL/GenBank/DDBJ databases">
        <authorList>
            <person name="Muller C M."/>
        </authorList>
    </citation>
    <scope>NUCLEOTIDE SEQUENCE [LARGE SCALE GENOMIC DNA]</scope>
</reference>
<protein>
    <submittedName>
        <fullName evidence="1">Bgt-50109</fullName>
    </submittedName>
</protein>
<evidence type="ECO:0000313" key="1">
    <source>
        <dbReference type="EMBL" id="VDB95289.1"/>
    </source>
</evidence>
<keyword evidence="2" id="KW-1185">Reference proteome</keyword>
<dbReference type="AlphaFoldDB" id="A0A9X9MPV9"/>
<organism evidence="1 2">
    <name type="scientific">Blumeria graminis f. sp. tritici</name>
    <dbReference type="NCBI Taxonomy" id="62690"/>
    <lineage>
        <taxon>Eukaryota</taxon>
        <taxon>Fungi</taxon>
        <taxon>Dikarya</taxon>
        <taxon>Ascomycota</taxon>
        <taxon>Pezizomycotina</taxon>
        <taxon>Leotiomycetes</taxon>
        <taxon>Erysiphales</taxon>
        <taxon>Erysiphaceae</taxon>
        <taxon>Blumeria</taxon>
    </lineage>
</organism>
<gene>
    <name evidence="1" type="ORF">BGT96224V316_LOCUS8248</name>
</gene>
<dbReference type="Proteomes" id="UP000324639">
    <property type="component" value="Chromosome Bgt_-10"/>
</dbReference>
<evidence type="ECO:0000313" key="2">
    <source>
        <dbReference type="Proteomes" id="UP000324639"/>
    </source>
</evidence>
<dbReference type="EMBL" id="LR026993">
    <property type="protein sequence ID" value="VDB95289.1"/>
    <property type="molecule type" value="Genomic_DNA"/>
</dbReference>
<proteinExistence type="predicted"/>
<accession>A0A9X9MPV9</accession>
<sequence length="25" mass="2814">MHPLYNCPYVTSHSYLSISISSARS</sequence>